<keyword evidence="3" id="KW-1185">Reference proteome</keyword>
<dbReference type="Gene3D" id="2.115.10.20">
    <property type="entry name" value="Glycosyl hydrolase domain, family 43"/>
    <property type="match status" value="2"/>
</dbReference>
<dbReference type="RefSeq" id="WP_229958603.1">
    <property type="nucleotide sequence ID" value="NZ_JAJJWI010000003.1"/>
</dbReference>
<evidence type="ECO:0000313" key="3">
    <source>
        <dbReference type="Proteomes" id="UP001597369"/>
    </source>
</evidence>
<gene>
    <name evidence="2" type="ORF">ACFSKU_13300</name>
</gene>
<dbReference type="InterPro" id="IPR050727">
    <property type="entry name" value="GH43_arabinanases"/>
</dbReference>
<keyword evidence="1" id="KW-0732">Signal</keyword>
<comment type="caution">
    <text evidence="2">The sequence shown here is derived from an EMBL/GenBank/DDBJ whole genome shotgun (WGS) entry which is preliminary data.</text>
</comment>
<proteinExistence type="predicted"/>
<dbReference type="EMBL" id="JBHUHV010000039">
    <property type="protein sequence ID" value="MFD2067864.1"/>
    <property type="molecule type" value="Genomic_DNA"/>
</dbReference>
<feature type="chain" id="PRO_5045615617" evidence="1">
    <location>
        <begin position="29"/>
        <end position="349"/>
    </location>
</feature>
<protein>
    <submittedName>
        <fullName evidence="2">Glycosyl hydrolase</fullName>
    </submittedName>
</protein>
<sequence>MRFYYNCSSKRKLNLLFLIFLLPLGLFAQKSGSRSPTPKPLYADPVYDGAADPVVIWNKKEKKWFMFYTNRRATDETADGVTWVHGTRIGIAESSDGGTTWAYRDTANINYTPTPDYTHWAPDVIEHNGKYHMFLTYVPGVFSDWNHPRHIIHLTSTDLLNWNYQSTLPLVTDKVIDASVYRLPNGTWRLWYNNERDGKSIYYADSKDLYNWQDKGKAIQARGEGPKVFKWKNQYWMVIDAWKGLQVFKSDDLLTWQAQEERLLEAPGKGTDDQAIGGHADVVVNGDRAYLFYFTHPGRVKSNPAPDNSTAAKRSVIQVTELEYSNGNLACNRDKPTYINLSHDKRHKL</sequence>
<evidence type="ECO:0000256" key="1">
    <source>
        <dbReference type="SAM" id="SignalP"/>
    </source>
</evidence>
<keyword evidence="2" id="KW-0378">Hydrolase</keyword>
<dbReference type="Proteomes" id="UP001597369">
    <property type="component" value="Unassembled WGS sequence"/>
</dbReference>
<evidence type="ECO:0000313" key="2">
    <source>
        <dbReference type="EMBL" id="MFD2067864.1"/>
    </source>
</evidence>
<accession>A0ABW4WYZ4</accession>
<reference evidence="3" key="1">
    <citation type="journal article" date="2019" name="Int. J. Syst. Evol. Microbiol.">
        <title>The Global Catalogue of Microorganisms (GCM) 10K type strain sequencing project: providing services to taxonomists for standard genome sequencing and annotation.</title>
        <authorList>
            <consortium name="The Broad Institute Genomics Platform"/>
            <consortium name="The Broad Institute Genome Sequencing Center for Infectious Disease"/>
            <person name="Wu L."/>
            <person name="Ma J."/>
        </authorList>
    </citation>
    <scope>NUCLEOTIDE SEQUENCE [LARGE SCALE GENOMIC DNA]</scope>
    <source>
        <strain evidence="3">JCM 16545</strain>
    </source>
</reference>
<name>A0ABW4WYZ4_9BACT</name>
<dbReference type="GO" id="GO:0016787">
    <property type="term" value="F:hydrolase activity"/>
    <property type="evidence" value="ECO:0007669"/>
    <property type="project" value="UniProtKB-KW"/>
</dbReference>
<organism evidence="2 3">
    <name type="scientific">Pontibacter silvestris</name>
    <dbReference type="NCBI Taxonomy" id="2305183"/>
    <lineage>
        <taxon>Bacteria</taxon>
        <taxon>Pseudomonadati</taxon>
        <taxon>Bacteroidota</taxon>
        <taxon>Cytophagia</taxon>
        <taxon>Cytophagales</taxon>
        <taxon>Hymenobacteraceae</taxon>
        <taxon>Pontibacter</taxon>
    </lineage>
</organism>
<dbReference type="PANTHER" id="PTHR43301">
    <property type="entry name" value="ARABINAN ENDO-1,5-ALPHA-L-ARABINOSIDASE"/>
    <property type="match status" value="1"/>
</dbReference>
<feature type="signal peptide" evidence="1">
    <location>
        <begin position="1"/>
        <end position="28"/>
    </location>
</feature>
<dbReference type="SUPFAM" id="SSF75005">
    <property type="entry name" value="Arabinanase/levansucrase/invertase"/>
    <property type="match status" value="1"/>
</dbReference>
<dbReference type="CDD" id="cd08984">
    <property type="entry name" value="GH43-like"/>
    <property type="match status" value="1"/>
</dbReference>
<dbReference type="PANTHER" id="PTHR43301:SF3">
    <property type="entry name" value="ARABINAN ENDO-1,5-ALPHA-L-ARABINOSIDASE A-RELATED"/>
    <property type="match status" value="1"/>
</dbReference>
<dbReference type="InterPro" id="IPR023296">
    <property type="entry name" value="Glyco_hydro_beta-prop_sf"/>
</dbReference>